<gene>
    <name evidence="5" type="ORF">JOF44_000609</name>
</gene>
<dbReference type="Pfam" id="PF00005">
    <property type="entry name" value="ABC_tran"/>
    <property type="match status" value="1"/>
</dbReference>
<protein>
    <submittedName>
        <fullName evidence="5">Iron complex transport system ATP-binding protein</fullName>
    </submittedName>
</protein>
<dbReference type="InterPro" id="IPR003439">
    <property type="entry name" value="ABC_transporter-like_ATP-bd"/>
</dbReference>
<dbReference type="PROSITE" id="PS00211">
    <property type="entry name" value="ABC_TRANSPORTER_1"/>
    <property type="match status" value="1"/>
</dbReference>
<feature type="compositionally biased region" description="Basic and acidic residues" evidence="3">
    <location>
        <begin position="289"/>
        <end position="304"/>
    </location>
</feature>
<feature type="region of interest" description="Disordered" evidence="3">
    <location>
        <begin position="251"/>
        <end position="312"/>
    </location>
</feature>
<evidence type="ECO:0000256" key="3">
    <source>
        <dbReference type="SAM" id="MobiDB-lite"/>
    </source>
</evidence>
<dbReference type="SUPFAM" id="SSF52540">
    <property type="entry name" value="P-loop containing nucleoside triphosphate hydrolases"/>
    <property type="match status" value="1"/>
</dbReference>
<dbReference type="SMART" id="SM00382">
    <property type="entry name" value="AAA"/>
    <property type="match status" value="1"/>
</dbReference>
<dbReference type="PANTHER" id="PTHR42794:SF2">
    <property type="entry name" value="ABC TRANSPORTER ATP-BINDING PROTEIN"/>
    <property type="match status" value="1"/>
</dbReference>
<feature type="compositionally biased region" description="Low complexity" evidence="3">
    <location>
        <begin position="278"/>
        <end position="288"/>
    </location>
</feature>
<evidence type="ECO:0000256" key="1">
    <source>
        <dbReference type="ARBA" id="ARBA00022741"/>
    </source>
</evidence>
<dbReference type="EMBL" id="JAGIOC010000001">
    <property type="protein sequence ID" value="MBP2407706.1"/>
    <property type="molecule type" value="Genomic_DNA"/>
</dbReference>
<evidence type="ECO:0000256" key="2">
    <source>
        <dbReference type="ARBA" id="ARBA00022840"/>
    </source>
</evidence>
<dbReference type="GO" id="GO:0005524">
    <property type="term" value="F:ATP binding"/>
    <property type="evidence" value="ECO:0007669"/>
    <property type="project" value="UniProtKB-KW"/>
</dbReference>
<keyword evidence="2 5" id="KW-0067">ATP-binding</keyword>
<proteinExistence type="predicted"/>
<sequence>MSLTVDHLSFSYGKRAILEDISFEVAPGAFCALLGPNGSGKSTLVKAIAGVHRAKAGHVTVEGRATASLGRRELAKVVGYVPQAGDAPFDLTVREAVMLGRTPHYGLTPREEDRSKVEDAIVRMGLTDLAERSMSELSGGQAQRALIARALAQDTRVLLLDEPTSALDLRYQIETLQLVRQITREEGISALIAIHDLNHAARYCDQVIVLHEGSVTADGAPADALQASTLRTVYEVDVEVATGTDTVEVRPRVDEQGFTRTGARLDELAADADDTGADDTGAAESAESTARDAEASAADRRDSDLAAAVSSR</sequence>
<evidence type="ECO:0000259" key="4">
    <source>
        <dbReference type="PROSITE" id="PS50893"/>
    </source>
</evidence>
<organism evidence="5 6">
    <name type="scientific">Brachybacterium fresconis</name>
    <dbReference type="NCBI Taxonomy" id="173363"/>
    <lineage>
        <taxon>Bacteria</taxon>
        <taxon>Bacillati</taxon>
        <taxon>Actinomycetota</taxon>
        <taxon>Actinomycetes</taxon>
        <taxon>Micrococcales</taxon>
        <taxon>Dermabacteraceae</taxon>
        <taxon>Brachybacterium</taxon>
    </lineage>
</organism>
<feature type="compositionally biased region" description="Acidic residues" evidence="3">
    <location>
        <begin position="268"/>
        <end position="277"/>
    </location>
</feature>
<dbReference type="CDD" id="cd03214">
    <property type="entry name" value="ABC_Iron-Siderophores_B12_Hemin"/>
    <property type="match status" value="1"/>
</dbReference>
<dbReference type="RefSeq" id="WP_209887268.1">
    <property type="nucleotide sequence ID" value="NZ_BAAAJV010000011.1"/>
</dbReference>
<name>A0ABS4YG19_9MICO</name>
<evidence type="ECO:0000313" key="6">
    <source>
        <dbReference type="Proteomes" id="UP000698222"/>
    </source>
</evidence>
<dbReference type="PROSITE" id="PS50893">
    <property type="entry name" value="ABC_TRANSPORTER_2"/>
    <property type="match status" value="1"/>
</dbReference>
<keyword evidence="1" id="KW-0547">Nucleotide-binding</keyword>
<dbReference type="Proteomes" id="UP000698222">
    <property type="component" value="Unassembled WGS sequence"/>
</dbReference>
<dbReference type="InterPro" id="IPR017871">
    <property type="entry name" value="ABC_transporter-like_CS"/>
</dbReference>
<dbReference type="InterPro" id="IPR003593">
    <property type="entry name" value="AAA+_ATPase"/>
</dbReference>
<reference evidence="5 6" key="1">
    <citation type="submission" date="2021-03" db="EMBL/GenBank/DDBJ databases">
        <title>Sequencing the genomes of 1000 actinobacteria strains.</title>
        <authorList>
            <person name="Klenk H.-P."/>
        </authorList>
    </citation>
    <scope>NUCLEOTIDE SEQUENCE [LARGE SCALE GENOMIC DNA]</scope>
    <source>
        <strain evidence="5 6">DSM 14564</strain>
    </source>
</reference>
<evidence type="ECO:0000313" key="5">
    <source>
        <dbReference type="EMBL" id="MBP2407706.1"/>
    </source>
</evidence>
<feature type="compositionally biased region" description="Basic and acidic residues" evidence="3">
    <location>
        <begin position="251"/>
        <end position="267"/>
    </location>
</feature>
<accession>A0ABS4YG19</accession>
<dbReference type="InterPro" id="IPR027417">
    <property type="entry name" value="P-loop_NTPase"/>
</dbReference>
<comment type="caution">
    <text evidence="5">The sequence shown here is derived from an EMBL/GenBank/DDBJ whole genome shotgun (WGS) entry which is preliminary data.</text>
</comment>
<dbReference type="Gene3D" id="3.40.50.300">
    <property type="entry name" value="P-loop containing nucleotide triphosphate hydrolases"/>
    <property type="match status" value="1"/>
</dbReference>
<keyword evidence="6" id="KW-1185">Reference proteome</keyword>
<dbReference type="PANTHER" id="PTHR42794">
    <property type="entry name" value="HEMIN IMPORT ATP-BINDING PROTEIN HMUV"/>
    <property type="match status" value="1"/>
</dbReference>
<feature type="domain" description="ABC transporter" evidence="4">
    <location>
        <begin position="3"/>
        <end position="237"/>
    </location>
</feature>